<keyword evidence="2" id="KW-1133">Transmembrane helix</keyword>
<dbReference type="OrthoDB" id="4378831at2"/>
<gene>
    <name evidence="4" type="ordered locus">RPE_4856</name>
</gene>
<feature type="region of interest" description="Disordered" evidence="1">
    <location>
        <begin position="786"/>
        <end position="807"/>
    </location>
</feature>
<evidence type="ECO:0000256" key="2">
    <source>
        <dbReference type="SAM" id="Phobius"/>
    </source>
</evidence>
<dbReference type="eggNOG" id="COG3673">
    <property type="taxonomic scope" value="Bacteria"/>
</dbReference>
<keyword evidence="2" id="KW-0472">Membrane</keyword>
<evidence type="ECO:0000313" key="4">
    <source>
        <dbReference type="EMBL" id="ABJ08775.1"/>
    </source>
</evidence>
<dbReference type="PANTHER" id="PTHR33840">
    <property type="match status" value="1"/>
</dbReference>
<dbReference type="HOGENOM" id="CLU_360110_0_0_5"/>
<keyword evidence="2" id="KW-0812">Transmembrane</keyword>
<organism evidence="4">
    <name type="scientific">Rhodopseudomonas palustris (strain BisA53)</name>
    <dbReference type="NCBI Taxonomy" id="316055"/>
    <lineage>
        <taxon>Bacteria</taxon>
        <taxon>Pseudomonadati</taxon>
        <taxon>Pseudomonadota</taxon>
        <taxon>Alphaproteobacteria</taxon>
        <taxon>Hyphomicrobiales</taxon>
        <taxon>Nitrobacteraceae</taxon>
        <taxon>Rhodopseudomonas</taxon>
    </lineage>
</organism>
<dbReference type="AlphaFoldDB" id="Q07H09"/>
<dbReference type="PANTHER" id="PTHR33840:SF1">
    <property type="entry name" value="TLE1 PHOSPHOLIPASE DOMAIN-CONTAINING PROTEIN"/>
    <property type="match status" value="1"/>
</dbReference>
<protein>
    <recommendedName>
        <fullName evidence="3">T6SS Phospholipase effector Tle1-like catalytic domain-containing protein</fullName>
    </recommendedName>
</protein>
<dbReference type="InterPro" id="IPR018712">
    <property type="entry name" value="Tle1-like_cat"/>
</dbReference>
<feature type="transmembrane region" description="Helical" evidence="2">
    <location>
        <begin position="420"/>
        <end position="438"/>
    </location>
</feature>
<feature type="transmembrane region" description="Helical" evidence="2">
    <location>
        <begin position="482"/>
        <end position="501"/>
    </location>
</feature>
<feature type="transmembrane region" description="Helical" evidence="2">
    <location>
        <begin position="608"/>
        <end position="628"/>
    </location>
</feature>
<reference evidence="4" key="1">
    <citation type="submission" date="2006-09" db="EMBL/GenBank/DDBJ databases">
        <title>Complete sequence of Rhodopseudomonas palustris BisA53.</title>
        <authorList>
            <consortium name="US DOE Joint Genome Institute"/>
            <person name="Copeland A."/>
            <person name="Lucas S."/>
            <person name="Lapidus A."/>
            <person name="Barry K."/>
            <person name="Detter J.C."/>
            <person name="Glavina del Rio T."/>
            <person name="Hammon N."/>
            <person name="Israni S."/>
            <person name="Dalin E."/>
            <person name="Tice H."/>
            <person name="Pitluck S."/>
            <person name="Chain P."/>
            <person name="Malfatti S."/>
            <person name="Shin M."/>
            <person name="Vergez L."/>
            <person name="Schmutz J."/>
            <person name="Larimer F."/>
            <person name="Land M."/>
            <person name="Hauser L."/>
            <person name="Pelletier D.A."/>
            <person name="Kyrpides N."/>
            <person name="Kim E."/>
            <person name="Harwood C.S."/>
            <person name="Oda Y."/>
            <person name="Richardson P."/>
        </authorList>
    </citation>
    <scope>NUCLEOTIDE SEQUENCE [LARGE SCALE GENOMIC DNA]</scope>
    <source>
        <strain evidence="4">BisA53</strain>
    </source>
</reference>
<feature type="transmembrane region" description="Helical" evidence="2">
    <location>
        <begin position="565"/>
        <end position="587"/>
    </location>
</feature>
<feature type="domain" description="T6SS Phospholipase effector Tle1-like catalytic" evidence="3">
    <location>
        <begin position="7"/>
        <end position="279"/>
    </location>
</feature>
<accession>Q07H09</accession>
<name>Q07H09_RHOP5</name>
<dbReference type="EMBL" id="CP000463">
    <property type="protein sequence ID" value="ABJ08775.1"/>
    <property type="molecule type" value="Genomic_DNA"/>
</dbReference>
<dbReference type="STRING" id="316055.RPE_4856"/>
<evidence type="ECO:0000256" key="1">
    <source>
        <dbReference type="SAM" id="MobiDB-lite"/>
    </source>
</evidence>
<dbReference type="Pfam" id="PF09994">
    <property type="entry name" value="T6SS_Tle1-like_cat"/>
    <property type="match status" value="1"/>
</dbReference>
<feature type="transmembrane region" description="Helical" evidence="2">
    <location>
        <begin position="526"/>
        <end position="545"/>
    </location>
</feature>
<proteinExistence type="predicted"/>
<sequence length="907" mass="101762">MEEAVKKRIVLLSDGTGNSASKVWKSNVWRLFESLDLRGEEQIAFYDDGVGTSSFKPLAILGGVFGWGLKRNVLDIYKFLCTNYRPGDKIYGFGFSRGAFTIRVVIGLILSQGLVRGDTDAEFYQNAKMAYRAYRAEKFRTIWRIEMLFRLIRDAVLYLFGVRYDKANNQVVDQIAFVGVWDTVAAYGMPIDEMARGISQWIWPLELPNRVFDLRIQRACHALSLDDERTTFHPVLWNEDGVPAEQLSQVWFAGVHSNVGGGYPDDSLAYIPLVWIMKEAQAFGLQFKTIPNTPNDPDPDMMAYAEWRRDKDGRLYDSRNGLGGYYRYGPRRIQDLSHMRFSLRTGDRVNNNRLPRIHASAIIRAQRGAHRYAPIGIPHYYDVLGDNGVEPQVNYEPKPEADARARAQERIWNYVWRRRIIYFVTVFASLYIAIYPLSRAIPSSGEFSTSLSLVSGAIRAVGHVLPGALSSWVDAYARDPSHFLALGALVVLLVTLGGWLGRKIRDRMERIWREARPTALSKAEQAWLGVGTAAAVYVLALTWLSRWLTPWLPGWLLPPPSVQHYLSTHVSGSVSLILVFTMIALLTPETVVQHLRSWRVYRLSIRTLKLYVLPFFFAFGFLALAVLFGNHLVFSIEQANGHVCSPTDALAKSTNVAKNYGIDRCVLGGLATCPAGSATPTCSIGREVYCSEGQPSCEPRVKVGCTKGDCNYDMPICRVPIPAGPGTPASSRSAGPATCPEKCEVQPRGESKLFKIDEVCHATNIWLEEGQRYLIRLSPAKETDAVDSRTKQWTDNGRPVSTRGPSPAGVTLWQRGVALVKWPLKRHLFVDPIKVIARVGSDGSDEFVLEPDPGSDRLDVEIKPRRSGELFLYVNEAVLPFRGGRDWFYRDNSGEATLAVQRPRQPN</sequence>
<evidence type="ECO:0000259" key="3">
    <source>
        <dbReference type="Pfam" id="PF09994"/>
    </source>
</evidence>
<dbReference type="KEGG" id="rpe:RPE_4856"/>